<dbReference type="InterPro" id="IPR006703">
    <property type="entry name" value="G_AIG1"/>
</dbReference>
<dbReference type="InterPro" id="IPR027417">
    <property type="entry name" value="P-loop_NTPase"/>
</dbReference>
<dbReference type="Pfam" id="PF04548">
    <property type="entry name" value="AIG1"/>
    <property type="match status" value="1"/>
</dbReference>
<proteinExistence type="inferred from homology"/>
<keyword evidence="2" id="KW-0547">Nucleotide-binding</keyword>
<reference evidence="6" key="1">
    <citation type="submission" date="2018-11" db="EMBL/GenBank/DDBJ databases">
        <authorList>
            <person name="Alioto T."/>
            <person name="Alioto T."/>
        </authorList>
    </citation>
    <scope>NUCLEOTIDE SEQUENCE</scope>
</reference>
<dbReference type="EMBL" id="UYJE01009825">
    <property type="protein sequence ID" value="VDI77185.1"/>
    <property type="molecule type" value="Genomic_DNA"/>
</dbReference>
<comment type="caution">
    <text evidence="6">The sequence shown here is derived from an EMBL/GenBank/DDBJ whole genome shotgun (WGS) entry which is preliminary data.</text>
</comment>
<evidence type="ECO:0000256" key="3">
    <source>
        <dbReference type="ARBA" id="ARBA00023134"/>
    </source>
</evidence>
<dbReference type="PROSITE" id="PS51720">
    <property type="entry name" value="G_AIG1"/>
    <property type="match status" value="1"/>
</dbReference>
<gene>
    <name evidence="6" type="ORF">MGAL_10B073276</name>
</gene>
<dbReference type="GO" id="GO:0005525">
    <property type="term" value="F:GTP binding"/>
    <property type="evidence" value="ECO:0007669"/>
    <property type="project" value="UniProtKB-KW"/>
</dbReference>
<name>A0A8B6HCJ6_MYTGA</name>
<dbReference type="Proteomes" id="UP000596742">
    <property type="component" value="Unassembled WGS sequence"/>
</dbReference>
<dbReference type="SUPFAM" id="SSF52540">
    <property type="entry name" value="P-loop containing nucleoside triphosphate hydrolases"/>
    <property type="match status" value="1"/>
</dbReference>
<dbReference type="PANTHER" id="PTHR10903:SF184">
    <property type="entry name" value="GTP-BINDING PROTEIN A"/>
    <property type="match status" value="1"/>
</dbReference>
<keyword evidence="4" id="KW-0175">Coiled coil</keyword>
<dbReference type="Gene3D" id="3.40.50.300">
    <property type="entry name" value="P-loop containing nucleotide triphosphate hydrolases"/>
    <property type="match status" value="1"/>
</dbReference>
<feature type="domain" description="AIG1-type G" evidence="5">
    <location>
        <begin position="7"/>
        <end position="211"/>
    </location>
</feature>
<keyword evidence="7" id="KW-1185">Reference proteome</keyword>
<evidence type="ECO:0000313" key="7">
    <source>
        <dbReference type="Proteomes" id="UP000596742"/>
    </source>
</evidence>
<evidence type="ECO:0000256" key="2">
    <source>
        <dbReference type="ARBA" id="ARBA00022741"/>
    </source>
</evidence>
<evidence type="ECO:0000259" key="5">
    <source>
        <dbReference type="PROSITE" id="PS51720"/>
    </source>
</evidence>
<protein>
    <recommendedName>
        <fullName evidence="5">AIG1-type G domain-containing protein</fullName>
    </recommendedName>
</protein>
<evidence type="ECO:0000256" key="4">
    <source>
        <dbReference type="SAM" id="Coils"/>
    </source>
</evidence>
<dbReference type="InterPro" id="IPR045058">
    <property type="entry name" value="GIMA/IAN/Toc"/>
</dbReference>
<evidence type="ECO:0000256" key="1">
    <source>
        <dbReference type="ARBA" id="ARBA00008535"/>
    </source>
</evidence>
<dbReference type="PANTHER" id="PTHR10903">
    <property type="entry name" value="GTPASE, IMAP FAMILY MEMBER-RELATED"/>
    <property type="match status" value="1"/>
</dbReference>
<evidence type="ECO:0000313" key="6">
    <source>
        <dbReference type="EMBL" id="VDI77185.1"/>
    </source>
</evidence>
<accession>A0A8B6HCJ6</accession>
<feature type="coiled-coil region" evidence="4">
    <location>
        <begin position="238"/>
        <end position="286"/>
    </location>
</feature>
<keyword evidence="3" id="KW-0342">GTP-binding</keyword>
<sequence>MAEALHKNTIRIALIGKTGVGKSALGNTILGKLAFKSVTGSESVTCICQMESAELQDGEFVQVIDTPGIMDTSNRNAEHEVIKSIAYLSPGPHAFILVLQPNRATTDEINSLAELTNLFGDELYLKNTIIVMVRRNEIENEDGSLMNIHTFIETRSCNAVKDLYIKCGKRIIAIDNKERDEEIKEKFRKELSDMIKKFSGFYSHEYFKMVVQNRELANIIANLKQRQTDEIKKINATYEIEQLKIDTQQKLLQQEKKERENIEELNRKFERTIQILENQIKEKNKESCVIS</sequence>
<organism evidence="6 7">
    <name type="scientific">Mytilus galloprovincialis</name>
    <name type="common">Mediterranean mussel</name>
    <dbReference type="NCBI Taxonomy" id="29158"/>
    <lineage>
        <taxon>Eukaryota</taxon>
        <taxon>Metazoa</taxon>
        <taxon>Spiralia</taxon>
        <taxon>Lophotrochozoa</taxon>
        <taxon>Mollusca</taxon>
        <taxon>Bivalvia</taxon>
        <taxon>Autobranchia</taxon>
        <taxon>Pteriomorphia</taxon>
        <taxon>Mytilida</taxon>
        <taxon>Mytiloidea</taxon>
        <taxon>Mytilidae</taxon>
        <taxon>Mytilinae</taxon>
        <taxon>Mytilus</taxon>
    </lineage>
</organism>
<comment type="similarity">
    <text evidence="1">Belongs to the TRAFAC class TrmE-Era-EngA-EngB-Septin-like GTPase superfamily. AIG1/Toc34/Toc159-like paraseptin GTPase family. IAN subfamily.</text>
</comment>
<dbReference type="AlphaFoldDB" id="A0A8B6HCJ6"/>
<dbReference type="OrthoDB" id="6087798at2759"/>